<accession>A0AAV4JGJ2</accession>
<gene>
    <name evidence="1" type="ORF">ElyMa_006880900</name>
</gene>
<protein>
    <submittedName>
        <fullName evidence="1">Uncharacterized protein</fullName>
    </submittedName>
</protein>
<dbReference type="Proteomes" id="UP000762676">
    <property type="component" value="Unassembled WGS sequence"/>
</dbReference>
<dbReference type="EMBL" id="BMAT01013766">
    <property type="protein sequence ID" value="GFS19731.1"/>
    <property type="molecule type" value="Genomic_DNA"/>
</dbReference>
<evidence type="ECO:0000313" key="1">
    <source>
        <dbReference type="EMBL" id="GFS19731.1"/>
    </source>
</evidence>
<organism evidence="1 2">
    <name type="scientific">Elysia marginata</name>
    <dbReference type="NCBI Taxonomy" id="1093978"/>
    <lineage>
        <taxon>Eukaryota</taxon>
        <taxon>Metazoa</taxon>
        <taxon>Spiralia</taxon>
        <taxon>Lophotrochozoa</taxon>
        <taxon>Mollusca</taxon>
        <taxon>Gastropoda</taxon>
        <taxon>Heterobranchia</taxon>
        <taxon>Euthyneura</taxon>
        <taxon>Panpulmonata</taxon>
        <taxon>Sacoglossa</taxon>
        <taxon>Placobranchoidea</taxon>
        <taxon>Plakobranchidae</taxon>
        <taxon>Elysia</taxon>
    </lineage>
</organism>
<sequence>MATAQPTFDSIHISLITVVTLFGYRGEFIADKNMLQKQRVLEIFYNRFNDQELVSCHVSGPAQIRIRTAAVLSSKGKVFIPRPRSLANSCQIRLARVLTSY</sequence>
<name>A0AAV4JGJ2_9GAST</name>
<keyword evidence="2" id="KW-1185">Reference proteome</keyword>
<dbReference type="AlphaFoldDB" id="A0AAV4JGJ2"/>
<comment type="caution">
    <text evidence="1">The sequence shown here is derived from an EMBL/GenBank/DDBJ whole genome shotgun (WGS) entry which is preliminary data.</text>
</comment>
<evidence type="ECO:0000313" key="2">
    <source>
        <dbReference type="Proteomes" id="UP000762676"/>
    </source>
</evidence>
<reference evidence="1 2" key="1">
    <citation type="journal article" date="2021" name="Elife">
        <title>Chloroplast acquisition without the gene transfer in kleptoplastic sea slugs, Plakobranchus ocellatus.</title>
        <authorList>
            <person name="Maeda T."/>
            <person name="Takahashi S."/>
            <person name="Yoshida T."/>
            <person name="Shimamura S."/>
            <person name="Takaki Y."/>
            <person name="Nagai Y."/>
            <person name="Toyoda A."/>
            <person name="Suzuki Y."/>
            <person name="Arimoto A."/>
            <person name="Ishii H."/>
            <person name="Satoh N."/>
            <person name="Nishiyama T."/>
            <person name="Hasebe M."/>
            <person name="Maruyama T."/>
            <person name="Minagawa J."/>
            <person name="Obokata J."/>
            <person name="Shigenobu S."/>
        </authorList>
    </citation>
    <scope>NUCLEOTIDE SEQUENCE [LARGE SCALE GENOMIC DNA]</scope>
</reference>
<proteinExistence type="predicted"/>